<feature type="signal peptide" evidence="1">
    <location>
        <begin position="1"/>
        <end position="23"/>
    </location>
</feature>
<organism evidence="2 3">
    <name type="scientific">Sphingomonas tabacisoli</name>
    <dbReference type="NCBI Taxonomy" id="2249466"/>
    <lineage>
        <taxon>Bacteria</taxon>
        <taxon>Pseudomonadati</taxon>
        <taxon>Pseudomonadota</taxon>
        <taxon>Alphaproteobacteria</taxon>
        <taxon>Sphingomonadales</taxon>
        <taxon>Sphingomonadaceae</taxon>
        <taxon>Sphingomonas</taxon>
    </lineage>
</organism>
<dbReference type="RefSeq" id="WP_380891144.1">
    <property type="nucleotide sequence ID" value="NZ_JBHUDY010000002.1"/>
</dbReference>
<dbReference type="EMBL" id="JBHUDY010000002">
    <property type="protein sequence ID" value="MFD1613246.1"/>
    <property type="molecule type" value="Genomic_DNA"/>
</dbReference>
<comment type="caution">
    <text evidence="2">The sequence shown here is derived from an EMBL/GenBank/DDBJ whole genome shotgun (WGS) entry which is preliminary data.</text>
</comment>
<accession>A0ABW4I6V7</accession>
<evidence type="ECO:0000256" key="1">
    <source>
        <dbReference type="SAM" id="SignalP"/>
    </source>
</evidence>
<proteinExistence type="predicted"/>
<protein>
    <submittedName>
        <fullName evidence="2">Uncharacterized protein</fullName>
    </submittedName>
</protein>
<keyword evidence="1" id="KW-0732">Signal</keyword>
<evidence type="ECO:0000313" key="3">
    <source>
        <dbReference type="Proteomes" id="UP001597115"/>
    </source>
</evidence>
<sequence length="101" mass="10024">MSNHLSFALLSGFALAISSPAAAAQSDAPAAAESAPVNAKAGDILFDANGKSVASVYSVGSRGSVSLLLKGKIVSVPGSSLSRVNHRLVTSLGKSEIGASR</sequence>
<name>A0ABW4I6V7_9SPHN</name>
<feature type="chain" id="PRO_5046873104" evidence="1">
    <location>
        <begin position="24"/>
        <end position="101"/>
    </location>
</feature>
<keyword evidence="3" id="KW-1185">Reference proteome</keyword>
<dbReference type="Proteomes" id="UP001597115">
    <property type="component" value="Unassembled WGS sequence"/>
</dbReference>
<evidence type="ECO:0000313" key="2">
    <source>
        <dbReference type="EMBL" id="MFD1613246.1"/>
    </source>
</evidence>
<gene>
    <name evidence="2" type="ORF">ACFSCW_15680</name>
</gene>
<reference evidence="3" key="1">
    <citation type="journal article" date="2019" name="Int. J. Syst. Evol. Microbiol.">
        <title>The Global Catalogue of Microorganisms (GCM) 10K type strain sequencing project: providing services to taxonomists for standard genome sequencing and annotation.</title>
        <authorList>
            <consortium name="The Broad Institute Genomics Platform"/>
            <consortium name="The Broad Institute Genome Sequencing Center for Infectious Disease"/>
            <person name="Wu L."/>
            <person name="Ma J."/>
        </authorList>
    </citation>
    <scope>NUCLEOTIDE SEQUENCE [LARGE SCALE GENOMIC DNA]</scope>
    <source>
        <strain evidence="3">CGMCC 1.16275</strain>
    </source>
</reference>